<feature type="domain" description="TPM" evidence="2">
    <location>
        <begin position="94"/>
        <end position="182"/>
    </location>
</feature>
<sequence length="206" mass="21471">MGESLNEQEHAAVAAAIAQAEAATGGEIRVVVLTRPLVNHGFYGLMWAALLALVLPWPLALLTALDTPMLLSIQACAFMVAGAVLIFTPLGARTVPRFAREEAGRAAAVDQFLALGVHRTSDRTGVLILVAPAEHLVEVVADEAIHAKVGPEAWEGVCAAVLSEAREGRLGDGLVQGVAAAGHILARHVPPTPGDANELPDRLIVL</sequence>
<dbReference type="Pfam" id="PF04536">
    <property type="entry name" value="TPM_phosphatase"/>
    <property type="match status" value="1"/>
</dbReference>
<dbReference type="PANTHER" id="PTHR30373:SF8">
    <property type="entry name" value="BLL7265 PROTEIN"/>
    <property type="match status" value="1"/>
</dbReference>
<feature type="transmembrane region" description="Helical" evidence="1">
    <location>
        <begin position="71"/>
        <end position="92"/>
    </location>
</feature>
<dbReference type="PANTHER" id="PTHR30373">
    <property type="entry name" value="UPF0603 PROTEIN YGCG"/>
    <property type="match status" value="1"/>
</dbReference>
<keyword evidence="1" id="KW-1133">Transmembrane helix</keyword>
<evidence type="ECO:0000259" key="2">
    <source>
        <dbReference type="Pfam" id="PF04536"/>
    </source>
</evidence>
<accession>A0A4R1HSL3</accession>
<dbReference type="RefSeq" id="WP_131836757.1">
    <property type="nucleotide sequence ID" value="NZ_SMFY01000003.1"/>
</dbReference>
<dbReference type="InterPro" id="IPR007621">
    <property type="entry name" value="TPM_dom"/>
</dbReference>
<dbReference type="EMBL" id="SMFY01000003">
    <property type="protein sequence ID" value="TCK23845.1"/>
    <property type="molecule type" value="Genomic_DNA"/>
</dbReference>
<reference evidence="3 4" key="1">
    <citation type="submission" date="2019-03" db="EMBL/GenBank/DDBJ databases">
        <title>Genomic Encyclopedia of Type Strains, Phase IV (KMG-IV): sequencing the most valuable type-strain genomes for metagenomic binning, comparative biology and taxonomic classification.</title>
        <authorList>
            <person name="Goeker M."/>
        </authorList>
    </citation>
    <scope>NUCLEOTIDE SEQUENCE [LARGE SCALE GENOMIC DNA]</scope>
    <source>
        <strain evidence="3 4">DSM 101</strain>
    </source>
</reference>
<protein>
    <submittedName>
        <fullName evidence="3">Putative membrane protein</fullName>
    </submittedName>
</protein>
<organism evidence="3 4">
    <name type="scientific">Ancylobacter aquaticus</name>
    <dbReference type="NCBI Taxonomy" id="100"/>
    <lineage>
        <taxon>Bacteria</taxon>
        <taxon>Pseudomonadati</taxon>
        <taxon>Pseudomonadota</taxon>
        <taxon>Alphaproteobacteria</taxon>
        <taxon>Hyphomicrobiales</taxon>
        <taxon>Xanthobacteraceae</taxon>
        <taxon>Ancylobacter</taxon>
    </lineage>
</organism>
<proteinExistence type="predicted"/>
<evidence type="ECO:0000313" key="4">
    <source>
        <dbReference type="Proteomes" id="UP000295030"/>
    </source>
</evidence>
<dbReference type="AlphaFoldDB" id="A0A4R1HSL3"/>
<keyword evidence="1" id="KW-0472">Membrane</keyword>
<keyword evidence="1" id="KW-0812">Transmembrane</keyword>
<evidence type="ECO:0000313" key="3">
    <source>
        <dbReference type="EMBL" id="TCK23845.1"/>
    </source>
</evidence>
<gene>
    <name evidence="3" type="ORF">EV667_3688</name>
</gene>
<name>A0A4R1HSL3_ANCAQ</name>
<comment type="caution">
    <text evidence="3">The sequence shown here is derived from an EMBL/GenBank/DDBJ whole genome shotgun (WGS) entry which is preliminary data.</text>
</comment>
<dbReference type="OrthoDB" id="5825388at2"/>
<dbReference type="Gene3D" id="3.10.310.50">
    <property type="match status" value="1"/>
</dbReference>
<evidence type="ECO:0000256" key="1">
    <source>
        <dbReference type="SAM" id="Phobius"/>
    </source>
</evidence>
<dbReference type="Proteomes" id="UP000295030">
    <property type="component" value="Unassembled WGS sequence"/>
</dbReference>
<feature type="transmembrane region" description="Helical" evidence="1">
    <location>
        <begin position="42"/>
        <end position="65"/>
    </location>
</feature>
<keyword evidence="4" id="KW-1185">Reference proteome</keyword>